<dbReference type="OMA" id="YHTRSIQ"/>
<name>A0A087HQE3_ARAAL</name>
<keyword evidence="19" id="KW-1185">Reference proteome</keyword>
<dbReference type="GO" id="GO:0016567">
    <property type="term" value="P:protein ubiquitination"/>
    <property type="evidence" value="ECO:0007669"/>
    <property type="project" value="EnsemblPlants"/>
</dbReference>
<dbReference type="OrthoDB" id="8062037at2759"/>
<feature type="chain" id="PRO_5001823675" description="RING-type E3 ubiquitin transferase" evidence="16">
    <location>
        <begin position="25"/>
        <end position="374"/>
    </location>
</feature>
<dbReference type="PROSITE" id="PS50089">
    <property type="entry name" value="ZF_RING_2"/>
    <property type="match status" value="1"/>
</dbReference>
<evidence type="ECO:0000256" key="4">
    <source>
        <dbReference type="ARBA" id="ARBA00012483"/>
    </source>
</evidence>
<dbReference type="EMBL" id="CM002869">
    <property type="protein sequence ID" value="KFK44345.1"/>
    <property type="molecule type" value="Genomic_DNA"/>
</dbReference>
<comment type="subcellular location">
    <subcellularLocation>
        <location evidence="2">Membrane</location>
        <topology evidence="2">Single-pass membrane protein</topology>
    </subcellularLocation>
</comment>
<keyword evidence="7" id="KW-0479">Metal-binding</keyword>
<dbReference type="SUPFAM" id="SSF57850">
    <property type="entry name" value="RING/U-box"/>
    <property type="match status" value="1"/>
</dbReference>
<dbReference type="GO" id="GO:0008270">
    <property type="term" value="F:zinc ion binding"/>
    <property type="evidence" value="ECO:0007669"/>
    <property type="project" value="UniProtKB-KW"/>
</dbReference>
<comment type="catalytic activity">
    <reaction evidence="1">
        <text>S-ubiquitinyl-[E2 ubiquitin-conjugating enzyme]-L-cysteine + [acceptor protein]-L-lysine = [E2 ubiquitin-conjugating enzyme]-L-cysteine + N(6)-ubiquitinyl-[acceptor protein]-L-lysine.</text>
        <dbReference type="EC" id="2.3.2.27"/>
    </reaction>
</comment>
<dbReference type="Gramene" id="KFK44345">
    <property type="protein sequence ID" value="KFK44345"/>
    <property type="gene ID" value="AALP_AA1G245700"/>
</dbReference>
<evidence type="ECO:0000256" key="3">
    <source>
        <dbReference type="ARBA" id="ARBA00004906"/>
    </source>
</evidence>
<dbReference type="InterPro" id="IPR001841">
    <property type="entry name" value="Znf_RING"/>
</dbReference>
<gene>
    <name evidence="18" type="ordered locus">AALP_Aa1g245700</name>
</gene>
<keyword evidence="8 14" id="KW-0863">Zinc-finger</keyword>
<accession>A0A087HQE3</accession>
<dbReference type="InterPro" id="IPR013083">
    <property type="entry name" value="Znf_RING/FYVE/PHD"/>
</dbReference>
<evidence type="ECO:0000256" key="11">
    <source>
        <dbReference type="ARBA" id="ARBA00022989"/>
    </source>
</evidence>
<dbReference type="GO" id="GO:0009416">
    <property type="term" value="P:response to light stimulus"/>
    <property type="evidence" value="ECO:0007669"/>
    <property type="project" value="EnsemblPlants"/>
</dbReference>
<feature type="transmembrane region" description="Helical" evidence="15">
    <location>
        <begin position="34"/>
        <end position="59"/>
    </location>
</feature>
<keyword evidence="12 15" id="KW-0472">Membrane</keyword>
<dbReference type="PANTHER" id="PTHR14155:SF506">
    <property type="entry name" value="E3 UBIQUITIN-PROTEIN LIGASE ATL15"/>
    <property type="match status" value="1"/>
</dbReference>
<evidence type="ECO:0000256" key="1">
    <source>
        <dbReference type="ARBA" id="ARBA00000900"/>
    </source>
</evidence>
<evidence type="ECO:0000256" key="7">
    <source>
        <dbReference type="ARBA" id="ARBA00022723"/>
    </source>
</evidence>
<dbReference type="Proteomes" id="UP000029120">
    <property type="component" value="Chromosome 1"/>
</dbReference>
<reference evidence="19" key="1">
    <citation type="journal article" date="2015" name="Nat. Plants">
        <title>Genome expansion of Arabis alpina linked with retrotransposition and reduced symmetric DNA methylation.</title>
        <authorList>
            <person name="Willing E.M."/>
            <person name="Rawat V."/>
            <person name="Mandakova T."/>
            <person name="Maumus F."/>
            <person name="James G.V."/>
            <person name="Nordstroem K.J."/>
            <person name="Becker C."/>
            <person name="Warthmann N."/>
            <person name="Chica C."/>
            <person name="Szarzynska B."/>
            <person name="Zytnicki M."/>
            <person name="Albani M.C."/>
            <person name="Kiefer C."/>
            <person name="Bergonzi S."/>
            <person name="Castaings L."/>
            <person name="Mateos J.L."/>
            <person name="Berns M.C."/>
            <person name="Bujdoso N."/>
            <person name="Piofczyk T."/>
            <person name="de Lorenzo L."/>
            <person name="Barrero-Sicilia C."/>
            <person name="Mateos I."/>
            <person name="Piednoel M."/>
            <person name="Hagmann J."/>
            <person name="Chen-Min-Tao R."/>
            <person name="Iglesias-Fernandez R."/>
            <person name="Schuster S.C."/>
            <person name="Alonso-Blanco C."/>
            <person name="Roudier F."/>
            <person name="Carbonero P."/>
            <person name="Paz-Ares J."/>
            <person name="Davis S.J."/>
            <person name="Pecinka A."/>
            <person name="Quesneville H."/>
            <person name="Colot V."/>
            <person name="Lysak M.A."/>
            <person name="Weigel D."/>
            <person name="Coupland G."/>
            <person name="Schneeberger K."/>
        </authorList>
    </citation>
    <scope>NUCLEOTIDE SEQUENCE [LARGE SCALE GENOMIC DNA]</scope>
    <source>
        <strain evidence="19">cv. Pajares</strain>
    </source>
</reference>
<evidence type="ECO:0000256" key="6">
    <source>
        <dbReference type="ARBA" id="ARBA00022692"/>
    </source>
</evidence>
<feature type="signal peptide" evidence="16">
    <location>
        <begin position="1"/>
        <end position="24"/>
    </location>
</feature>
<evidence type="ECO:0000256" key="15">
    <source>
        <dbReference type="SAM" id="Phobius"/>
    </source>
</evidence>
<evidence type="ECO:0000256" key="9">
    <source>
        <dbReference type="ARBA" id="ARBA00022786"/>
    </source>
</evidence>
<evidence type="ECO:0000259" key="17">
    <source>
        <dbReference type="PROSITE" id="PS50089"/>
    </source>
</evidence>
<evidence type="ECO:0000256" key="2">
    <source>
        <dbReference type="ARBA" id="ARBA00004167"/>
    </source>
</evidence>
<keyword evidence="5" id="KW-0808">Transferase</keyword>
<dbReference type="SMART" id="SM00184">
    <property type="entry name" value="RING"/>
    <property type="match status" value="1"/>
</dbReference>
<dbReference type="FunFam" id="3.30.40.10:FF:000187">
    <property type="entry name" value="E3 ubiquitin-protein ligase ATL6"/>
    <property type="match status" value="1"/>
</dbReference>
<evidence type="ECO:0000256" key="13">
    <source>
        <dbReference type="ARBA" id="ARBA00024209"/>
    </source>
</evidence>
<proteinExistence type="inferred from homology"/>
<evidence type="ECO:0000256" key="10">
    <source>
        <dbReference type="ARBA" id="ARBA00022833"/>
    </source>
</evidence>
<evidence type="ECO:0000256" key="14">
    <source>
        <dbReference type="PROSITE-ProRule" id="PRU00175"/>
    </source>
</evidence>
<keyword evidence="16" id="KW-0732">Signal</keyword>
<keyword evidence="6 15" id="KW-0812">Transmembrane</keyword>
<comment type="pathway">
    <text evidence="3">Protein modification; protein ubiquitination.</text>
</comment>
<keyword evidence="11 15" id="KW-1133">Transmembrane helix</keyword>
<dbReference type="Gene3D" id="3.30.40.10">
    <property type="entry name" value="Zinc/RING finger domain, C3HC4 (zinc finger)"/>
    <property type="match status" value="1"/>
</dbReference>
<protein>
    <recommendedName>
        <fullName evidence="4">RING-type E3 ubiquitin transferase</fullName>
        <ecNumber evidence="4">2.3.2.27</ecNumber>
    </recommendedName>
</protein>
<dbReference type="PANTHER" id="PTHR14155">
    <property type="entry name" value="RING FINGER DOMAIN-CONTAINING"/>
    <property type="match status" value="1"/>
</dbReference>
<evidence type="ECO:0000256" key="12">
    <source>
        <dbReference type="ARBA" id="ARBA00023136"/>
    </source>
</evidence>
<comment type="similarity">
    <text evidence="13">Belongs to the RING-type zinc finger family. ATL subfamily.</text>
</comment>
<evidence type="ECO:0000313" key="18">
    <source>
        <dbReference type="EMBL" id="KFK44345.1"/>
    </source>
</evidence>
<dbReference type="InterPro" id="IPR053238">
    <property type="entry name" value="RING-H2_zinc_finger"/>
</dbReference>
<dbReference type="AlphaFoldDB" id="A0A087HQE3"/>
<dbReference type="GO" id="GO:0061630">
    <property type="term" value="F:ubiquitin protein ligase activity"/>
    <property type="evidence" value="ECO:0007669"/>
    <property type="project" value="UniProtKB-EC"/>
</dbReference>
<dbReference type="eggNOG" id="KOG0800">
    <property type="taxonomic scope" value="Eukaryota"/>
</dbReference>
<dbReference type="GO" id="GO:0033591">
    <property type="term" value="P:response to L-ascorbic acid"/>
    <property type="evidence" value="ECO:0007669"/>
    <property type="project" value="EnsemblPlants"/>
</dbReference>
<evidence type="ECO:0000256" key="16">
    <source>
        <dbReference type="SAM" id="SignalP"/>
    </source>
</evidence>
<evidence type="ECO:0000313" key="19">
    <source>
        <dbReference type="Proteomes" id="UP000029120"/>
    </source>
</evidence>
<dbReference type="GO" id="GO:0016020">
    <property type="term" value="C:membrane"/>
    <property type="evidence" value="ECO:0007669"/>
    <property type="project" value="UniProtKB-SubCell"/>
</dbReference>
<dbReference type="CDD" id="cd16461">
    <property type="entry name" value="RING-H2_EL5-like"/>
    <property type="match status" value="1"/>
</dbReference>
<feature type="domain" description="RING-type" evidence="17">
    <location>
        <begin position="117"/>
        <end position="159"/>
    </location>
</feature>
<dbReference type="Pfam" id="PF13639">
    <property type="entry name" value="zf-RING_2"/>
    <property type="match status" value="1"/>
</dbReference>
<dbReference type="EC" id="2.3.2.27" evidence="4"/>
<organism evidence="18 19">
    <name type="scientific">Arabis alpina</name>
    <name type="common">Alpine rock-cress</name>
    <dbReference type="NCBI Taxonomy" id="50452"/>
    <lineage>
        <taxon>Eukaryota</taxon>
        <taxon>Viridiplantae</taxon>
        <taxon>Streptophyta</taxon>
        <taxon>Embryophyta</taxon>
        <taxon>Tracheophyta</taxon>
        <taxon>Spermatophyta</taxon>
        <taxon>Magnoliopsida</taxon>
        <taxon>eudicotyledons</taxon>
        <taxon>Gunneridae</taxon>
        <taxon>Pentapetalae</taxon>
        <taxon>rosids</taxon>
        <taxon>malvids</taxon>
        <taxon>Brassicales</taxon>
        <taxon>Brassicaceae</taxon>
        <taxon>Arabideae</taxon>
        <taxon>Arabis</taxon>
    </lineage>
</organism>
<evidence type="ECO:0000256" key="5">
    <source>
        <dbReference type="ARBA" id="ARBA00022679"/>
    </source>
</evidence>
<sequence length="374" mass="41466">MSRLSILVTVVLLLLLVSPDQSNASASANEEKKFSPAMAVAMIVVVSIFFALGCVSVYMRSCLERALGLDRRTADTGNWLNVRQSTSGLDASVIETFPTFRYSTVKTLRIGKEALECPVCLNEFEDDETLCMIPQCCHVFHPGCIDPWLRSNTTCPLCRSNLVPVPGESVSFEIPGLARETGQNYPGMLTDERRVMGSPDVRLFDSVAWTGNQSMPRKSMSTGWQLAGLFSRSSSTGQPDMNLDRFTLKLPQEIHDQLLNQGSKDNVALSQVRSPIRGHRTGSLGTERNYFYFERFDKDGRLDRRPFSITPPYRTDSIRSPEDGVIEGNGNYQEGSGQPKGVLLAIRSPFDRLFTGKKNVGERSYLRSGDASPV</sequence>
<keyword evidence="10" id="KW-0862">Zinc</keyword>
<keyword evidence="9" id="KW-0833">Ubl conjugation pathway</keyword>
<evidence type="ECO:0000256" key="8">
    <source>
        <dbReference type="ARBA" id="ARBA00022771"/>
    </source>
</evidence>